<feature type="region of interest" description="Disordered" evidence="2">
    <location>
        <begin position="412"/>
        <end position="448"/>
    </location>
</feature>
<dbReference type="EMBL" id="OW152827">
    <property type="protein sequence ID" value="CAH2043262.1"/>
    <property type="molecule type" value="Genomic_DNA"/>
</dbReference>
<evidence type="ECO:0000313" key="5">
    <source>
        <dbReference type="Proteomes" id="UP000837857"/>
    </source>
</evidence>
<evidence type="ECO:0000259" key="3">
    <source>
        <dbReference type="PROSITE" id="PS50157"/>
    </source>
</evidence>
<evidence type="ECO:0000313" key="4">
    <source>
        <dbReference type="EMBL" id="CAH2043262.1"/>
    </source>
</evidence>
<dbReference type="InterPro" id="IPR013087">
    <property type="entry name" value="Znf_C2H2_type"/>
</dbReference>
<dbReference type="PROSITE" id="PS50157">
    <property type="entry name" value="ZINC_FINGER_C2H2_2"/>
    <property type="match status" value="1"/>
</dbReference>
<feature type="non-terminal residue" evidence="4">
    <location>
        <position position="1"/>
    </location>
</feature>
<feature type="domain" description="C2H2-type" evidence="3">
    <location>
        <begin position="182"/>
        <end position="209"/>
    </location>
</feature>
<organism evidence="4 5">
    <name type="scientific">Iphiclides podalirius</name>
    <name type="common">scarce swallowtail</name>
    <dbReference type="NCBI Taxonomy" id="110791"/>
    <lineage>
        <taxon>Eukaryota</taxon>
        <taxon>Metazoa</taxon>
        <taxon>Ecdysozoa</taxon>
        <taxon>Arthropoda</taxon>
        <taxon>Hexapoda</taxon>
        <taxon>Insecta</taxon>
        <taxon>Pterygota</taxon>
        <taxon>Neoptera</taxon>
        <taxon>Endopterygota</taxon>
        <taxon>Lepidoptera</taxon>
        <taxon>Glossata</taxon>
        <taxon>Ditrysia</taxon>
        <taxon>Papilionoidea</taxon>
        <taxon>Papilionidae</taxon>
        <taxon>Papilioninae</taxon>
        <taxon>Iphiclides</taxon>
    </lineage>
</organism>
<sequence length="448" mass="49433">MNKRGVALNGRAREIVCNVDKYFESEKKRSLKLIDELKIASIYSGPDRNIMLTREVYTTIFQNLQNASKVSERVYLATGINKNTLTRIRREARDAEASSSIITTPKKKKRGALNNNASNEVEDKQGSIKVVQLADLQKPTSNKLEDSDEISDKMCMEDDEESDSSGSISDSAANGSQDDRTHVCDVCDFRFQHSSQLSLHRLTHTDERPFAPSDKLHVHTKIEREDPVIDVAIEVMIKREDTGSEGMSRIKRTTHPESGHPVFTASADVMLSPHAAHAHARLQAHANADAFTNEYTTIKRENTGSDVISGMERTAYPRSGHLVSTAGGDLPPPHVSHSHAQAHTHAHPTANEVTTIKRENTGSEGMFGMECAAYPESGHLVFTASEYVKLPQHVAHAHAHTQVQAYAHAAPAVHAHAHAPQRDGLEPGRGSRRPCKTPRPLTAKIKKR</sequence>
<accession>A0ABN8HZ35</accession>
<name>A0ABN8HZ35_9NEOP</name>
<proteinExistence type="predicted"/>
<feature type="region of interest" description="Disordered" evidence="2">
    <location>
        <begin position="91"/>
        <end position="125"/>
    </location>
</feature>
<keyword evidence="1" id="KW-0862">Zinc</keyword>
<gene>
    <name evidence="4" type="ORF">IPOD504_LOCUS4218</name>
</gene>
<dbReference type="SUPFAM" id="SSF57667">
    <property type="entry name" value="beta-beta-alpha zinc fingers"/>
    <property type="match status" value="1"/>
</dbReference>
<keyword evidence="1" id="KW-0863">Zinc-finger</keyword>
<dbReference type="InterPro" id="IPR036236">
    <property type="entry name" value="Znf_C2H2_sf"/>
</dbReference>
<dbReference type="Proteomes" id="UP000837857">
    <property type="component" value="Chromosome 15"/>
</dbReference>
<keyword evidence="1" id="KW-0479">Metal-binding</keyword>
<dbReference type="PROSITE" id="PS00028">
    <property type="entry name" value="ZINC_FINGER_C2H2_1"/>
    <property type="match status" value="1"/>
</dbReference>
<keyword evidence="5" id="KW-1185">Reference proteome</keyword>
<reference evidence="4" key="1">
    <citation type="submission" date="2022-03" db="EMBL/GenBank/DDBJ databases">
        <authorList>
            <person name="Martin H S."/>
        </authorList>
    </citation>
    <scope>NUCLEOTIDE SEQUENCE</scope>
</reference>
<dbReference type="Gene3D" id="3.30.160.60">
    <property type="entry name" value="Classic Zinc Finger"/>
    <property type="match status" value="1"/>
</dbReference>
<feature type="region of interest" description="Disordered" evidence="2">
    <location>
        <begin position="156"/>
        <end position="179"/>
    </location>
</feature>
<evidence type="ECO:0000256" key="2">
    <source>
        <dbReference type="SAM" id="MobiDB-lite"/>
    </source>
</evidence>
<protein>
    <recommendedName>
        <fullName evidence="3">C2H2-type domain-containing protein</fullName>
    </recommendedName>
</protein>
<evidence type="ECO:0000256" key="1">
    <source>
        <dbReference type="PROSITE-ProRule" id="PRU00042"/>
    </source>
</evidence>